<dbReference type="GO" id="GO:0004222">
    <property type="term" value="F:metalloendopeptidase activity"/>
    <property type="evidence" value="ECO:0007669"/>
    <property type="project" value="InterPro"/>
</dbReference>
<dbReference type="Pfam" id="PF16187">
    <property type="entry name" value="Peptidase_M16_M"/>
    <property type="match status" value="1"/>
</dbReference>
<keyword evidence="5" id="KW-0378">Hydrolase</keyword>
<feature type="compositionally biased region" description="Acidic residues" evidence="9">
    <location>
        <begin position="57"/>
        <end position="93"/>
    </location>
</feature>
<dbReference type="InterPro" id="IPR011765">
    <property type="entry name" value="Pept_M16_N"/>
</dbReference>
<evidence type="ECO:0000256" key="8">
    <source>
        <dbReference type="RuleBase" id="RU004447"/>
    </source>
</evidence>
<evidence type="ECO:0000256" key="9">
    <source>
        <dbReference type="SAM" id="MobiDB-lite"/>
    </source>
</evidence>
<dbReference type="PROSITE" id="PS00143">
    <property type="entry name" value="INSULINASE"/>
    <property type="match status" value="1"/>
</dbReference>
<dbReference type="FunFam" id="3.30.830.10:FF:000012">
    <property type="entry name" value="Protease 3"/>
    <property type="match status" value="1"/>
</dbReference>
<comment type="cofactor">
    <cofactor evidence="1">
        <name>Zn(2+)</name>
        <dbReference type="ChEBI" id="CHEBI:29105"/>
    </cofactor>
</comment>
<protein>
    <submittedName>
        <fullName evidence="13">Nardilysin</fullName>
    </submittedName>
</protein>
<dbReference type="EMBL" id="GGEC01043033">
    <property type="protein sequence ID" value="MBX23517.1"/>
    <property type="molecule type" value="Transcribed_RNA"/>
</dbReference>
<dbReference type="InterPro" id="IPR007863">
    <property type="entry name" value="Peptidase_M16_C"/>
</dbReference>
<keyword evidence="6" id="KW-0862">Zinc</keyword>
<feature type="region of interest" description="Disordered" evidence="9">
    <location>
        <begin position="41"/>
        <end position="110"/>
    </location>
</feature>
<dbReference type="SUPFAM" id="SSF63411">
    <property type="entry name" value="LuxS/MPP-like metallohydrolase"/>
    <property type="match status" value="3"/>
</dbReference>
<comment type="similarity">
    <text evidence="2 8">Belongs to the peptidase M16 family.</text>
</comment>
<dbReference type="FunFam" id="3.30.830.10:FF:000005">
    <property type="entry name" value="nardilysin isoform X1"/>
    <property type="match status" value="1"/>
</dbReference>
<dbReference type="Pfam" id="PF00675">
    <property type="entry name" value="Peptidase_M16"/>
    <property type="match status" value="1"/>
</dbReference>
<evidence type="ECO:0000256" key="2">
    <source>
        <dbReference type="ARBA" id="ARBA00007261"/>
    </source>
</evidence>
<dbReference type="InterPro" id="IPR001431">
    <property type="entry name" value="Pept_M16_Zn_BS"/>
</dbReference>
<dbReference type="GO" id="GO:0006508">
    <property type="term" value="P:proteolysis"/>
    <property type="evidence" value="ECO:0007669"/>
    <property type="project" value="UniProtKB-KW"/>
</dbReference>
<evidence type="ECO:0000256" key="3">
    <source>
        <dbReference type="ARBA" id="ARBA00022670"/>
    </source>
</evidence>
<evidence type="ECO:0000313" key="13">
    <source>
        <dbReference type="EMBL" id="MBX23517.1"/>
    </source>
</evidence>
<accession>A0A2P2LZX5</accession>
<evidence type="ECO:0000256" key="4">
    <source>
        <dbReference type="ARBA" id="ARBA00022723"/>
    </source>
</evidence>
<dbReference type="AlphaFoldDB" id="A0A2P2LZX5"/>
<keyword evidence="3" id="KW-0645">Protease</keyword>
<evidence type="ECO:0000256" key="7">
    <source>
        <dbReference type="ARBA" id="ARBA00023049"/>
    </source>
</evidence>
<name>A0A2P2LZX5_RHIMU</name>
<dbReference type="Pfam" id="PF05193">
    <property type="entry name" value="Peptidase_M16_C"/>
    <property type="match status" value="1"/>
</dbReference>
<dbReference type="Gene3D" id="3.30.830.10">
    <property type="entry name" value="Metalloenzyme, LuxS/M16 peptidase-like"/>
    <property type="match status" value="3"/>
</dbReference>
<dbReference type="InterPro" id="IPR032632">
    <property type="entry name" value="Peptidase_M16_M"/>
</dbReference>
<proteinExistence type="inferred from homology"/>
<feature type="domain" description="Peptidase M16 C-terminal" evidence="11">
    <location>
        <begin position="265"/>
        <end position="445"/>
    </location>
</feature>
<keyword evidence="7" id="KW-0482">Metalloprotease</keyword>
<reference evidence="13" key="1">
    <citation type="submission" date="2018-02" db="EMBL/GenBank/DDBJ databases">
        <title>Rhizophora mucronata_Transcriptome.</title>
        <authorList>
            <person name="Meera S.P."/>
            <person name="Sreeshan A."/>
            <person name="Augustine A."/>
        </authorList>
    </citation>
    <scope>NUCLEOTIDE SEQUENCE</scope>
    <source>
        <tissue evidence="13">Leaf</tissue>
    </source>
</reference>
<evidence type="ECO:0000259" key="11">
    <source>
        <dbReference type="Pfam" id="PF05193"/>
    </source>
</evidence>
<dbReference type="InterPro" id="IPR050626">
    <property type="entry name" value="Peptidase_M16"/>
</dbReference>
<evidence type="ECO:0000259" key="10">
    <source>
        <dbReference type="Pfam" id="PF00675"/>
    </source>
</evidence>
<dbReference type="GO" id="GO:0005829">
    <property type="term" value="C:cytosol"/>
    <property type="evidence" value="ECO:0007669"/>
    <property type="project" value="TreeGrafter"/>
</dbReference>
<dbReference type="GO" id="GO:0046872">
    <property type="term" value="F:metal ion binding"/>
    <property type="evidence" value="ECO:0007669"/>
    <property type="project" value="UniProtKB-KW"/>
</dbReference>
<dbReference type="PANTHER" id="PTHR43690:SF18">
    <property type="entry name" value="INSULIN-DEGRADING ENZYME-RELATED"/>
    <property type="match status" value="1"/>
</dbReference>
<evidence type="ECO:0000256" key="1">
    <source>
        <dbReference type="ARBA" id="ARBA00001947"/>
    </source>
</evidence>
<feature type="domain" description="Peptidase M16 middle/third" evidence="12">
    <location>
        <begin position="452"/>
        <end position="646"/>
    </location>
</feature>
<evidence type="ECO:0000259" key="12">
    <source>
        <dbReference type="Pfam" id="PF16187"/>
    </source>
</evidence>
<keyword evidence="4" id="KW-0479">Metal-binding</keyword>
<organism evidence="13">
    <name type="scientific">Rhizophora mucronata</name>
    <name type="common">Asiatic mangrove</name>
    <dbReference type="NCBI Taxonomy" id="61149"/>
    <lineage>
        <taxon>Eukaryota</taxon>
        <taxon>Viridiplantae</taxon>
        <taxon>Streptophyta</taxon>
        <taxon>Embryophyta</taxon>
        <taxon>Tracheophyta</taxon>
        <taxon>Spermatophyta</taxon>
        <taxon>Magnoliopsida</taxon>
        <taxon>eudicotyledons</taxon>
        <taxon>Gunneridae</taxon>
        <taxon>Pentapetalae</taxon>
        <taxon>rosids</taxon>
        <taxon>fabids</taxon>
        <taxon>Malpighiales</taxon>
        <taxon>Rhizophoraceae</taxon>
        <taxon>Rhizophora</taxon>
    </lineage>
</organism>
<feature type="domain" description="Peptidase M16 N-terminal" evidence="10">
    <location>
        <begin position="108"/>
        <end position="232"/>
    </location>
</feature>
<evidence type="ECO:0000256" key="6">
    <source>
        <dbReference type="ARBA" id="ARBA00022833"/>
    </source>
</evidence>
<dbReference type="PANTHER" id="PTHR43690">
    <property type="entry name" value="NARDILYSIN"/>
    <property type="match status" value="1"/>
</dbReference>
<sequence>MVARCIYKSDEVVVKSPNDRRLYRVIELENGLCALLVHDPEIYPGGPPDYSETLDDKQEEGESEEEDDEEDEGDDDEEDEDKDEDEDEEEGEDNGMKEKGKGQGQGNSSQTKKAAAAMCVAVGSFSDPVEAQGLAHFLEHMLFMGSTDFPDENEYDSYLSKHGGSSNAYTETEHTCYHFEVNHEFLKGALRRFSQFFVSPLIKSEAMERELLAVDSEFNQILQSDACRLQQLQCHTSAVGHPFNRFFCGNQKSLVDAMEKGINLRDQILKWYREYYNGGLMKLVVIGGESLDILESWVVELFTNVSKGPLVKPKFQVEGPIWKAGKLYKLEAIKDVHILNIAWTLPCLRQDYLKKSEDYLAHLLGHEGRGSLYAFFKARGWATSLSAGVGDEGMHQSSIAYIFGISIHLTDSGLEKIFDIIGFVYQYLKLLRQVSPQQWIFKELQDIGNMDFRFAEEQPQDDYAAQLAENLLVYPAEHVIYADYLYEVWDEDMIKLILGFFTLENMRIDVVSKSIVQSQDYQLEPWFGSRYIEEDIPHSLMDLWRDPPDVDVSLHLPLTNDFIPCDFSIHADSPNNGPADTASPRCIVDEPLMKFWYKLDGTFKVPRANTYFCINLKGGYNDVKNCLLTELFIILLKDEMNELIYQVDCIVFVTEFFIHM</sequence>
<evidence type="ECO:0000256" key="5">
    <source>
        <dbReference type="ARBA" id="ARBA00022801"/>
    </source>
</evidence>
<dbReference type="InterPro" id="IPR011249">
    <property type="entry name" value="Metalloenz_LuxS/M16"/>
</dbReference>